<dbReference type="RefSeq" id="WP_184334762.1">
    <property type="nucleotide sequence ID" value="NZ_JACHHZ010000005.1"/>
</dbReference>
<comment type="caution">
    <text evidence="1">The sequence shown here is derived from an EMBL/GenBank/DDBJ whole genome shotgun (WGS) entry which is preliminary data.</text>
</comment>
<dbReference type="Gene3D" id="2.60.120.10">
    <property type="entry name" value="Jelly Rolls"/>
    <property type="match status" value="1"/>
</dbReference>
<protein>
    <recommendedName>
        <fullName evidence="3">HutD protein</fullName>
    </recommendedName>
</protein>
<evidence type="ECO:0000313" key="2">
    <source>
        <dbReference type="Proteomes" id="UP000588068"/>
    </source>
</evidence>
<gene>
    <name evidence="1" type="ORF">HNQ60_004272</name>
</gene>
<keyword evidence="2" id="KW-1185">Reference proteome</keyword>
<dbReference type="EMBL" id="JACHHZ010000005">
    <property type="protein sequence ID" value="MBB6095382.1"/>
    <property type="molecule type" value="Genomic_DNA"/>
</dbReference>
<organism evidence="1 2">
    <name type="scientific">Povalibacter uvarum</name>
    <dbReference type="NCBI Taxonomy" id="732238"/>
    <lineage>
        <taxon>Bacteria</taxon>
        <taxon>Pseudomonadati</taxon>
        <taxon>Pseudomonadota</taxon>
        <taxon>Gammaproteobacteria</taxon>
        <taxon>Steroidobacterales</taxon>
        <taxon>Steroidobacteraceae</taxon>
        <taxon>Povalibacter</taxon>
    </lineage>
</organism>
<dbReference type="InterPro" id="IPR014710">
    <property type="entry name" value="RmlC-like_jellyroll"/>
</dbReference>
<dbReference type="AlphaFoldDB" id="A0A841HTR5"/>
<dbReference type="PANTHER" id="PTHR37943">
    <property type="entry name" value="PROTEIN VES"/>
    <property type="match status" value="1"/>
</dbReference>
<dbReference type="CDD" id="cd20293">
    <property type="entry name" value="cupin_HutD_N"/>
    <property type="match status" value="1"/>
</dbReference>
<accession>A0A841HTR5</accession>
<evidence type="ECO:0000313" key="1">
    <source>
        <dbReference type="EMBL" id="MBB6095382.1"/>
    </source>
</evidence>
<dbReference type="InterPro" id="IPR011051">
    <property type="entry name" value="RmlC_Cupin_sf"/>
</dbReference>
<sequence>MFDRFDTATIPPTPWKNGGGTTLELMCSPPGATLADFDWRVSIATVAASGPFSRFPGIDRTIVLLSGEGMHLRSPHDGVNQGSVDHLLIDPGVPFSFPGETSIQASLVGGVSKDFNLMTRRPQRAAVSVLREGTSLTLGVQGLLYANAGRWLVGDISLDEGQGVRWSHAAPATSAHPLSSNAMLIFVRLL</sequence>
<dbReference type="SUPFAM" id="SSF51182">
    <property type="entry name" value="RmlC-like cupins"/>
    <property type="match status" value="1"/>
</dbReference>
<proteinExistence type="predicted"/>
<reference evidence="1 2" key="1">
    <citation type="submission" date="2020-08" db="EMBL/GenBank/DDBJ databases">
        <title>Genomic Encyclopedia of Type Strains, Phase IV (KMG-IV): sequencing the most valuable type-strain genomes for metagenomic binning, comparative biology and taxonomic classification.</title>
        <authorList>
            <person name="Goeker M."/>
        </authorList>
    </citation>
    <scope>NUCLEOTIDE SEQUENCE [LARGE SCALE GENOMIC DNA]</scope>
    <source>
        <strain evidence="1 2">DSM 26723</strain>
    </source>
</reference>
<dbReference type="Proteomes" id="UP000588068">
    <property type="component" value="Unassembled WGS sequence"/>
</dbReference>
<dbReference type="InterPro" id="IPR010282">
    <property type="entry name" value="Uncharacterised_HutD/Ves"/>
</dbReference>
<dbReference type="Pfam" id="PF05962">
    <property type="entry name" value="HutD"/>
    <property type="match status" value="1"/>
</dbReference>
<dbReference type="PANTHER" id="PTHR37943:SF1">
    <property type="entry name" value="PROTEIN VES"/>
    <property type="match status" value="1"/>
</dbReference>
<name>A0A841HTR5_9GAMM</name>
<evidence type="ECO:0008006" key="3">
    <source>
        <dbReference type="Google" id="ProtNLM"/>
    </source>
</evidence>